<gene>
    <name evidence="4" type="ORF">EV191_107171</name>
</gene>
<dbReference type="EMBL" id="SLXQ01000007">
    <property type="protein sequence ID" value="TCP50907.1"/>
    <property type="molecule type" value="Genomic_DNA"/>
</dbReference>
<dbReference type="InterPro" id="IPR001107">
    <property type="entry name" value="Band_7"/>
</dbReference>
<comment type="similarity">
    <text evidence="1">Belongs to the band 7/mec-2 family.</text>
</comment>
<keyword evidence="2" id="KW-0812">Transmembrane</keyword>
<dbReference type="SUPFAM" id="SSF117892">
    <property type="entry name" value="Band 7/SPFH domain"/>
    <property type="match status" value="1"/>
</dbReference>
<proteinExistence type="inferred from homology"/>
<dbReference type="GO" id="GO:0005886">
    <property type="term" value="C:plasma membrane"/>
    <property type="evidence" value="ECO:0007669"/>
    <property type="project" value="InterPro"/>
</dbReference>
<protein>
    <submittedName>
        <fullName evidence="4">SPFH domain/Band 7 family protein</fullName>
    </submittedName>
</protein>
<accession>A0A4R2QN79</accession>
<dbReference type="AlphaFoldDB" id="A0A4R2QN79"/>
<keyword evidence="2" id="KW-1133">Transmembrane helix</keyword>
<feature type="transmembrane region" description="Helical" evidence="2">
    <location>
        <begin position="6"/>
        <end position="28"/>
    </location>
</feature>
<keyword evidence="2" id="KW-0472">Membrane</keyword>
<evidence type="ECO:0000313" key="4">
    <source>
        <dbReference type="EMBL" id="TCP50907.1"/>
    </source>
</evidence>
<feature type="domain" description="Band 7" evidence="3">
    <location>
        <begin position="23"/>
        <end position="170"/>
    </location>
</feature>
<dbReference type="InterPro" id="IPR001972">
    <property type="entry name" value="Stomatin_HflK_fam"/>
</dbReference>
<dbReference type="Proteomes" id="UP000294911">
    <property type="component" value="Unassembled WGS sequence"/>
</dbReference>
<dbReference type="OrthoDB" id="9809197at2"/>
<dbReference type="InterPro" id="IPR043202">
    <property type="entry name" value="Band-7_stomatin-like"/>
</dbReference>
<dbReference type="SMART" id="SM00244">
    <property type="entry name" value="PHB"/>
    <property type="match status" value="1"/>
</dbReference>
<dbReference type="Gene3D" id="3.30.479.30">
    <property type="entry name" value="Band 7 domain"/>
    <property type="match status" value="1"/>
</dbReference>
<keyword evidence="5" id="KW-1185">Reference proteome</keyword>
<dbReference type="Pfam" id="PF01145">
    <property type="entry name" value="Band_7"/>
    <property type="match status" value="1"/>
</dbReference>
<evidence type="ECO:0000259" key="3">
    <source>
        <dbReference type="SMART" id="SM00244"/>
    </source>
</evidence>
<dbReference type="RefSeq" id="WP_132878145.1">
    <property type="nucleotide sequence ID" value="NZ_SLXQ01000007.1"/>
</dbReference>
<reference evidence="4 5" key="1">
    <citation type="submission" date="2019-03" db="EMBL/GenBank/DDBJ databases">
        <title>Genomic Encyclopedia of Type Strains, Phase IV (KMG-IV): sequencing the most valuable type-strain genomes for metagenomic binning, comparative biology and taxonomic classification.</title>
        <authorList>
            <person name="Goeker M."/>
        </authorList>
    </citation>
    <scope>NUCLEOTIDE SEQUENCE [LARGE SCALE GENOMIC DNA]</scope>
    <source>
        <strain evidence="4 5">DSM 45765</strain>
    </source>
</reference>
<evidence type="ECO:0000313" key="5">
    <source>
        <dbReference type="Proteomes" id="UP000294911"/>
    </source>
</evidence>
<comment type="caution">
    <text evidence="4">The sequence shown here is derived from an EMBL/GenBank/DDBJ whole genome shotgun (WGS) entry which is preliminary data.</text>
</comment>
<evidence type="ECO:0000256" key="1">
    <source>
        <dbReference type="ARBA" id="ARBA00008164"/>
    </source>
</evidence>
<sequence>MTAGPTAIILIAVVVVVLLLIRLAIVIVRPNSNAVVERVGRFRGVLEPGTHLILPVVDRVRARVDRREQVAQLSELHVTTSDNKNAAVSMAIYFAVSDPRLAVYESSNYAAAVAELANTTIRNLLGGMTMTQARESYHPIRGQLESLLRAEVSRWGVMVSRIELVSIDQAVSNA</sequence>
<name>A0A4R2QN79_9PSEU</name>
<dbReference type="InterPro" id="IPR036013">
    <property type="entry name" value="Band_7/SPFH_dom_sf"/>
</dbReference>
<dbReference type="PANTHER" id="PTHR10264">
    <property type="entry name" value="BAND 7 PROTEIN-RELATED"/>
    <property type="match status" value="1"/>
</dbReference>
<dbReference type="PRINTS" id="PR00721">
    <property type="entry name" value="STOMATIN"/>
</dbReference>
<organism evidence="4 5">
    <name type="scientific">Tamaricihabitans halophyticus</name>
    <dbReference type="NCBI Taxonomy" id="1262583"/>
    <lineage>
        <taxon>Bacteria</taxon>
        <taxon>Bacillati</taxon>
        <taxon>Actinomycetota</taxon>
        <taxon>Actinomycetes</taxon>
        <taxon>Pseudonocardiales</taxon>
        <taxon>Pseudonocardiaceae</taxon>
        <taxon>Tamaricihabitans</taxon>
    </lineage>
</organism>
<evidence type="ECO:0000256" key="2">
    <source>
        <dbReference type="SAM" id="Phobius"/>
    </source>
</evidence>
<dbReference type="PANTHER" id="PTHR10264:SF19">
    <property type="entry name" value="AT06885P-RELATED"/>
    <property type="match status" value="1"/>
</dbReference>